<proteinExistence type="predicted"/>
<evidence type="ECO:0000256" key="1">
    <source>
        <dbReference type="ARBA" id="ARBA00000085"/>
    </source>
</evidence>
<dbReference type="InterPro" id="IPR036097">
    <property type="entry name" value="HisK_dim/P_sf"/>
</dbReference>
<keyword evidence="3" id="KW-0597">Phosphoprotein</keyword>
<dbReference type="SUPFAM" id="SSF47384">
    <property type="entry name" value="Homodimeric domain of signal transducing histidine kinase"/>
    <property type="match status" value="1"/>
</dbReference>
<reference evidence="7" key="2">
    <citation type="journal article" date="2022" name="Front. Microbiol.">
        <title>Comparative Genomic Analysis Revealed Distinct Molecular Components and Organization of CO2-Concentrating Mechanism in Thermophilic Cyanobacteria.</title>
        <authorList>
            <person name="Tang J."/>
            <person name="Zhou H."/>
            <person name="Yao D."/>
            <person name="Riaz S."/>
            <person name="You D."/>
            <person name="Klepacz-Smolka A."/>
            <person name="Daroch M."/>
        </authorList>
    </citation>
    <scope>NUCLEOTIDE SEQUENCE [LARGE SCALE GENOMIC DNA]</scope>
    <source>
        <strain evidence="7">PCC 6715</strain>
    </source>
</reference>
<feature type="domain" description="Histidine kinase" evidence="5">
    <location>
        <begin position="207"/>
        <end position="421"/>
    </location>
</feature>
<comment type="catalytic activity">
    <reaction evidence="1">
        <text>ATP + protein L-histidine = ADP + protein N-phospho-L-histidine.</text>
        <dbReference type="EC" id="2.7.13.3"/>
    </reaction>
</comment>
<organism evidence="6 7">
    <name type="scientific">Parathermosynechococcus lividus PCC 6715</name>
    <dbReference type="NCBI Taxonomy" id="1917166"/>
    <lineage>
        <taxon>Bacteria</taxon>
        <taxon>Bacillati</taxon>
        <taxon>Cyanobacteriota</taxon>
        <taxon>Cyanophyceae</taxon>
        <taxon>Acaryochloridales</taxon>
        <taxon>Thermosynechococcaceae</taxon>
        <taxon>Parathermosynechococcus</taxon>
    </lineage>
</organism>
<reference evidence="6 7" key="1">
    <citation type="submission" date="2016-11" db="EMBL/GenBank/DDBJ databases">
        <title>Complete genome sequence of thermophilic cyanobacteria strain Synechococcus sp. PCC6715.</title>
        <authorList>
            <person name="Tang J."/>
            <person name="Daroch M."/>
            <person name="Liang Y."/>
            <person name="Jiang D."/>
            <person name="Shah M."/>
        </authorList>
    </citation>
    <scope>NUCLEOTIDE SEQUENCE [LARGE SCALE GENOMIC DNA]</scope>
    <source>
        <strain evidence="6 7">PCC 6715</strain>
    </source>
</reference>
<keyword evidence="7" id="KW-1185">Reference proteome</keyword>
<dbReference type="InterPro" id="IPR003661">
    <property type="entry name" value="HisK_dim/P_dom"/>
</dbReference>
<dbReference type="Proteomes" id="UP000231057">
    <property type="component" value="Chromosome"/>
</dbReference>
<dbReference type="PROSITE" id="PS50109">
    <property type="entry name" value="HIS_KIN"/>
    <property type="match status" value="1"/>
</dbReference>
<dbReference type="GO" id="GO:0000155">
    <property type="term" value="F:phosphorelay sensor kinase activity"/>
    <property type="evidence" value="ECO:0007669"/>
    <property type="project" value="InterPro"/>
</dbReference>
<evidence type="ECO:0000256" key="3">
    <source>
        <dbReference type="ARBA" id="ARBA00022553"/>
    </source>
</evidence>
<name>A0A2D2Q1K0_PARLV</name>
<dbReference type="CDD" id="cd00082">
    <property type="entry name" value="HisKA"/>
    <property type="match status" value="1"/>
</dbReference>
<dbReference type="RefSeq" id="WP_198406196.1">
    <property type="nucleotide sequence ID" value="NZ_CP018092.1"/>
</dbReference>
<sequence length="424" mass="47562">MVKAVGVPAMLRPRSATYTRDTLRDPPQTDRFWQWHAGVRALEELLRYSAPSTGFLVSSPSLILDYPALKTYVLAQGRSLAYLPAQERQQLPQVTIIPSASGWLSPFCLVLSAEVSVLLVYQPEQGLRFSFAPEEIYTFWQHLRQEHPFSGLEPIDEWLQEVGIRCPSYRLVSQFGQWLLDYSQPVPTPATATPTAPDAADVNILQALAHEVRTPLTTINTFIQLLQRQQDLPQRTYQYLHKIGQEIHEQMTRFDLLTQAAEMLSSPASKTPMALGRTCLQTLLTTNLPRWQKQAARRQVSLTLQCPANLPVVLSDPESLDQVLTGLVEYYSQTLAAESALQLVVQPAGHHVKLELRSPQYKHRSDLASLGQLLLWHPATGQLSLNFQAAKLLIEAVGAKVTQRHDRHAGEILTLYLPIARDSG</sequence>
<protein>
    <recommendedName>
        <fullName evidence="2">histidine kinase</fullName>
        <ecNumber evidence="2">2.7.13.3</ecNumber>
    </recommendedName>
</protein>
<accession>A0A2D2Q1K0</accession>
<dbReference type="PANTHER" id="PTHR43547:SF2">
    <property type="entry name" value="HYBRID SIGNAL TRANSDUCTION HISTIDINE KINASE C"/>
    <property type="match status" value="1"/>
</dbReference>
<evidence type="ECO:0000313" key="6">
    <source>
        <dbReference type="EMBL" id="ATS18390.1"/>
    </source>
</evidence>
<evidence type="ECO:0000259" key="5">
    <source>
        <dbReference type="PROSITE" id="PS50109"/>
    </source>
</evidence>
<evidence type="ECO:0000256" key="2">
    <source>
        <dbReference type="ARBA" id="ARBA00012438"/>
    </source>
</evidence>
<dbReference type="AlphaFoldDB" id="A0A2D2Q1K0"/>
<dbReference type="SMART" id="SM00388">
    <property type="entry name" value="HisKA"/>
    <property type="match status" value="1"/>
</dbReference>
<dbReference type="EMBL" id="CP018092">
    <property type="protein sequence ID" value="ATS18390.1"/>
    <property type="molecule type" value="Genomic_DNA"/>
</dbReference>
<evidence type="ECO:0000313" key="7">
    <source>
        <dbReference type="Proteomes" id="UP000231057"/>
    </source>
</evidence>
<dbReference type="Pfam" id="PF00512">
    <property type="entry name" value="HisKA"/>
    <property type="match status" value="1"/>
</dbReference>
<evidence type="ECO:0000256" key="4">
    <source>
        <dbReference type="ARBA" id="ARBA00023012"/>
    </source>
</evidence>
<dbReference type="EC" id="2.7.13.3" evidence="2"/>
<keyword evidence="4" id="KW-0902">Two-component regulatory system</keyword>
<dbReference type="Gene3D" id="1.10.287.130">
    <property type="match status" value="1"/>
</dbReference>
<dbReference type="PANTHER" id="PTHR43547">
    <property type="entry name" value="TWO-COMPONENT HISTIDINE KINASE"/>
    <property type="match status" value="1"/>
</dbReference>
<dbReference type="KEGG" id="slw:BRW62_06060"/>
<dbReference type="InterPro" id="IPR005467">
    <property type="entry name" value="His_kinase_dom"/>
</dbReference>
<gene>
    <name evidence="6" type="ORF">BRW62_06060</name>
</gene>